<dbReference type="Gene3D" id="2.60.200.20">
    <property type="match status" value="1"/>
</dbReference>
<evidence type="ECO:0000259" key="2">
    <source>
        <dbReference type="PROSITE" id="PS50006"/>
    </source>
</evidence>
<feature type="region of interest" description="Disordered" evidence="1">
    <location>
        <begin position="1"/>
        <end position="22"/>
    </location>
</feature>
<proteinExistence type="predicted"/>
<dbReference type="PROSITE" id="PS50006">
    <property type="entry name" value="FHA_DOMAIN"/>
    <property type="match status" value="1"/>
</dbReference>
<dbReference type="EMBL" id="JBHZOL010000082">
    <property type="protein sequence ID" value="MFE4107234.1"/>
    <property type="molecule type" value="Genomic_DNA"/>
</dbReference>
<gene>
    <name evidence="3" type="ORF">ACFVKH_13140</name>
</gene>
<protein>
    <submittedName>
        <fullName evidence="3">FHA domain-containing protein</fullName>
    </submittedName>
</protein>
<evidence type="ECO:0000256" key="1">
    <source>
        <dbReference type="SAM" id="MobiDB-lite"/>
    </source>
</evidence>
<accession>A0ABW6IGU2</accession>
<dbReference type="PANTHER" id="PTHR23308">
    <property type="entry name" value="NUCLEAR INHIBITOR OF PROTEIN PHOSPHATASE-1"/>
    <property type="match status" value="1"/>
</dbReference>
<name>A0ABW6IGU2_9CYAN</name>
<organism evidence="3 4">
    <name type="scientific">Almyronema epifaneia S1</name>
    <dbReference type="NCBI Taxonomy" id="2991925"/>
    <lineage>
        <taxon>Bacteria</taxon>
        <taxon>Bacillati</taxon>
        <taxon>Cyanobacteriota</taxon>
        <taxon>Cyanophyceae</taxon>
        <taxon>Nodosilineales</taxon>
        <taxon>Nodosilineaceae</taxon>
        <taxon>Almyronema</taxon>
        <taxon>Almyronema epifaneia</taxon>
    </lineage>
</organism>
<dbReference type="RefSeq" id="WP_377965751.1">
    <property type="nucleotide sequence ID" value="NZ_JBHZOL010000082.1"/>
</dbReference>
<keyword evidence="4" id="KW-1185">Reference proteome</keyword>
<dbReference type="Proteomes" id="UP001600165">
    <property type="component" value="Unassembled WGS sequence"/>
</dbReference>
<comment type="caution">
    <text evidence="3">The sequence shown here is derived from an EMBL/GenBank/DDBJ whole genome shotgun (WGS) entry which is preliminary data.</text>
</comment>
<dbReference type="InterPro" id="IPR050923">
    <property type="entry name" value="Cell_Proc_Reg/RNA_Proc"/>
</dbReference>
<dbReference type="SUPFAM" id="SSF49879">
    <property type="entry name" value="SMAD/FHA domain"/>
    <property type="match status" value="1"/>
</dbReference>
<evidence type="ECO:0000313" key="3">
    <source>
        <dbReference type="EMBL" id="MFE4107234.1"/>
    </source>
</evidence>
<reference evidence="3 4" key="1">
    <citation type="submission" date="2024-10" db="EMBL/GenBank/DDBJ databases">
        <authorList>
            <person name="Ratan Roy A."/>
            <person name="Morales Sandoval P.H."/>
            <person name="De Los Santos Villalobos S."/>
            <person name="Chakraborty S."/>
            <person name="Mukherjee J."/>
        </authorList>
    </citation>
    <scope>NUCLEOTIDE SEQUENCE [LARGE SCALE GENOMIC DNA]</scope>
    <source>
        <strain evidence="3 4">S1</strain>
    </source>
</reference>
<sequence>MSPRYPSGSSRQSAHHLSLQDPASGQQDPILLDALFHNCNYDFDQVNAIIDPILSAPTACQLTTLYIQGIIVQQSAFLVTNLNPDQTIKVLPKSSNWLLGSSSSCAVTIDHLEVSRCHAVIGFSYSSGFYLTDVGSDRGTWLNRRRLNSLERRPLHHGDLLEFGSLRVEFFVSGSGSQLRDSEETCC</sequence>
<dbReference type="SMART" id="SM00240">
    <property type="entry name" value="FHA"/>
    <property type="match status" value="1"/>
</dbReference>
<dbReference type="InterPro" id="IPR008984">
    <property type="entry name" value="SMAD_FHA_dom_sf"/>
</dbReference>
<evidence type="ECO:0000313" key="4">
    <source>
        <dbReference type="Proteomes" id="UP001600165"/>
    </source>
</evidence>
<feature type="domain" description="FHA" evidence="2">
    <location>
        <begin position="97"/>
        <end position="147"/>
    </location>
</feature>
<dbReference type="InterPro" id="IPR000253">
    <property type="entry name" value="FHA_dom"/>
</dbReference>
<dbReference type="CDD" id="cd00060">
    <property type="entry name" value="FHA"/>
    <property type="match status" value="1"/>
</dbReference>
<dbReference type="Pfam" id="PF00498">
    <property type="entry name" value="FHA"/>
    <property type="match status" value="1"/>
</dbReference>